<dbReference type="Gene3D" id="3.30.1310.10">
    <property type="entry name" value="Nucleoid-associated protein YbaB-like domain"/>
    <property type="match status" value="1"/>
</dbReference>
<comment type="caution">
    <text evidence="2">The sequence shown here is derived from an EMBL/GenBank/DDBJ whole genome shotgun (WGS) entry which is preliminary data.</text>
</comment>
<dbReference type="Proteomes" id="UP001595764">
    <property type="component" value="Unassembled WGS sequence"/>
</dbReference>
<evidence type="ECO:0000313" key="2">
    <source>
        <dbReference type="EMBL" id="MFC3509411.1"/>
    </source>
</evidence>
<protein>
    <submittedName>
        <fullName evidence="2">YbaB/EbfC family nucleoid-associated protein</fullName>
    </submittedName>
</protein>
<gene>
    <name evidence="2" type="ORF">ACFORO_04480</name>
</gene>
<reference evidence="3" key="1">
    <citation type="journal article" date="2019" name="Int. J. Syst. Evol. Microbiol.">
        <title>The Global Catalogue of Microorganisms (GCM) 10K type strain sequencing project: providing services to taxonomists for standard genome sequencing and annotation.</title>
        <authorList>
            <consortium name="The Broad Institute Genomics Platform"/>
            <consortium name="The Broad Institute Genome Sequencing Center for Infectious Disease"/>
            <person name="Wu L."/>
            <person name="Ma J."/>
        </authorList>
    </citation>
    <scope>NUCLEOTIDE SEQUENCE [LARGE SCALE GENOMIC DNA]</scope>
    <source>
        <strain evidence="3">CGMCC 4.7682</strain>
    </source>
</reference>
<accession>A0ABV7Q8H2</accession>
<evidence type="ECO:0000313" key="3">
    <source>
        <dbReference type="Proteomes" id="UP001595764"/>
    </source>
</evidence>
<evidence type="ECO:0000256" key="1">
    <source>
        <dbReference type="SAM" id="MobiDB-lite"/>
    </source>
</evidence>
<dbReference type="EMBL" id="JBHRWI010000004">
    <property type="protein sequence ID" value="MFC3509411.1"/>
    <property type="molecule type" value="Genomic_DNA"/>
</dbReference>
<dbReference type="InterPro" id="IPR036894">
    <property type="entry name" value="YbaB-like_sf"/>
</dbReference>
<feature type="compositionally biased region" description="Pro residues" evidence="1">
    <location>
        <begin position="150"/>
        <end position="164"/>
    </location>
</feature>
<organism evidence="2 3">
    <name type="scientific">Amycolatopsis halotolerans</name>
    <dbReference type="NCBI Taxonomy" id="330083"/>
    <lineage>
        <taxon>Bacteria</taxon>
        <taxon>Bacillati</taxon>
        <taxon>Actinomycetota</taxon>
        <taxon>Actinomycetes</taxon>
        <taxon>Pseudonocardiales</taxon>
        <taxon>Pseudonocardiaceae</taxon>
        <taxon>Amycolatopsis</taxon>
    </lineage>
</organism>
<feature type="compositionally biased region" description="Basic and acidic residues" evidence="1">
    <location>
        <begin position="137"/>
        <end position="149"/>
    </location>
</feature>
<name>A0ABV7Q8H2_9PSEU</name>
<proteinExistence type="predicted"/>
<dbReference type="RefSeq" id="WP_377896488.1">
    <property type="nucleotide sequence ID" value="NZ_JBHRWI010000004.1"/>
</dbReference>
<dbReference type="Pfam" id="PF02575">
    <property type="entry name" value="YbaB_DNA_bd"/>
    <property type="match status" value="1"/>
</dbReference>
<dbReference type="InterPro" id="IPR004401">
    <property type="entry name" value="YbaB/EbfC"/>
</dbReference>
<keyword evidence="3" id="KW-1185">Reference proteome</keyword>
<dbReference type="SUPFAM" id="SSF82607">
    <property type="entry name" value="YbaB-like"/>
    <property type="match status" value="1"/>
</dbReference>
<feature type="region of interest" description="Disordered" evidence="1">
    <location>
        <begin position="96"/>
        <end position="182"/>
    </location>
</feature>
<sequence length="182" mass="19605">MSDPLSDNAEARIDDLVAQTKRKAERYRAMQQAVEQVSVSAASKDGTATVTVDSAGNVADLRITDRVREMSGDQVAKAVLTALRAAQAKLPDRLGEVMADTIGDDPRTRDTIVGSYRAKFPEPEPEPDEAPPPPDSRIGRLDDEPETPRPAEPPPPAPRRPAPPGDDDDNDEGFGGPVMIRE</sequence>